<keyword evidence="2" id="KW-1185">Reference proteome</keyword>
<dbReference type="AlphaFoldDB" id="A0A517MVX2"/>
<sequence>MWLRQKTGWIGVDLGGSSVKLAQLVWREGRLVIGSSAMASRTKAWLPEGGARQVSLAPASSHAELQEAALLGQSWQGKSAAAAVSMAVCDSYQSPFPTEVTDHTLPDQEFQKSALYPLQLRQVGWWPVSVHTKMPPHALVVTLPKSWSERISTDLGQQRWSCRAIDVLPWCFSRAVGLMQADGKPALAPQGLQAVIDWGYCKATCVLLRDGIPIMVRTLKDAGYSNLFDAVSSELGTTPLETRQLLHSSTVASGNSTNSPAEQVVRRIVDPLLKRFDRELLRTFEYWSSQTRGEVIERTTLFGGGCALGGIAGRIAQLTNVPAEEWTFPRAKDNGAGIPAFMFGAALGMSALAWEQS</sequence>
<evidence type="ECO:0000313" key="2">
    <source>
        <dbReference type="Proteomes" id="UP000319852"/>
    </source>
</evidence>
<accession>A0A517MVX2</accession>
<dbReference type="EMBL" id="CP036263">
    <property type="protein sequence ID" value="QDS98947.1"/>
    <property type="molecule type" value="Genomic_DNA"/>
</dbReference>
<name>A0A517MVX2_9BACT</name>
<dbReference type="Gene3D" id="3.30.420.40">
    <property type="match status" value="2"/>
</dbReference>
<evidence type="ECO:0000313" key="1">
    <source>
        <dbReference type="EMBL" id="QDS98947.1"/>
    </source>
</evidence>
<organism evidence="1 2">
    <name type="scientific">Adhaeretor mobilis</name>
    <dbReference type="NCBI Taxonomy" id="1930276"/>
    <lineage>
        <taxon>Bacteria</taxon>
        <taxon>Pseudomonadati</taxon>
        <taxon>Planctomycetota</taxon>
        <taxon>Planctomycetia</taxon>
        <taxon>Pirellulales</taxon>
        <taxon>Lacipirellulaceae</taxon>
        <taxon>Adhaeretor</taxon>
    </lineage>
</organism>
<protein>
    <submittedName>
        <fullName evidence="1">Competence protein A</fullName>
    </submittedName>
</protein>
<reference evidence="1 2" key="1">
    <citation type="submission" date="2019-02" db="EMBL/GenBank/DDBJ databases">
        <title>Deep-cultivation of Planctomycetes and their phenomic and genomic characterization uncovers novel biology.</title>
        <authorList>
            <person name="Wiegand S."/>
            <person name="Jogler M."/>
            <person name="Boedeker C."/>
            <person name="Pinto D."/>
            <person name="Vollmers J."/>
            <person name="Rivas-Marin E."/>
            <person name="Kohn T."/>
            <person name="Peeters S.H."/>
            <person name="Heuer A."/>
            <person name="Rast P."/>
            <person name="Oberbeckmann S."/>
            <person name="Bunk B."/>
            <person name="Jeske O."/>
            <person name="Meyerdierks A."/>
            <person name="Storesund J.E."/>
            <person name="Kallscheuer N."/>
            <person name="Luecker S."/>
            <person name="Lage O.M."/>
            <person name="Pohl T."/>
            <person name="Merkel B.J."/>
            <person name="Hornburger P."/>
            <person name="Mueller R.-W."/>
            <person name="Bruemmer F."/>
            <person name="Labrenz M."/>
            <person name="Spormann A.M."/>
            <person name="Op den Camp H."/>
            <person name="Overmann J."/>
            <person name="Amann R."/>
            <person name="Jetten M.S.M."/>
            <person name="Mascher T."/>
            <person name="Medema M.H."/>
            <person name="Devos D.P."/>
            <person name="Kaster A.-K."/>
            <person name="Ovreas L."/>
            <person name="Rohde M."/>
            <person name="Galperin M.Y."/>
            <person name="Jogler C."/>
        </authorList>
    </citation>
    <scope>NUCLEOTIDE SEQUENCE [LARGE SCALE GENOMIC DNA]</scope>
    <source>
        <strain evidence="1 2">HG15A2</strain>
    </source>
</reference>
<proteinExistence type="predicted"/>
<dbReference type="Proteomes" id="UP000319852">
    <property type="component" value="Chromosome"/>
</dbReference>
<dbReference type="KEGG" id="amob:HG15A2_22350"/>
<dbReference type="Gene3D" id="3.30.1490.300">
    <property type="match status" value="1"/>
</dbReference>
<dbReference type="RefSeq" id="WP_145060240.1">
    <property type="nucleotide sequence ID" value="NZ_CP036263.1"/>
</dbReference>
<gene>
    <name evidence="1" type="ORF">HG15A2_22350</name>
</gene>
<dbReference type="OrthoDB" id="9773403at2"/>